<reference evidence="3" key="3">
    <citation type="submission" date="2020-09" db="EMBL/GenBank/DDBJ databases">
        <authorList>
            <person name="Sun Q."/>
            <person name="Zhou Y."/>
        </authorList>
    </citation>
    <scope>NUCLEOTIDE SEQUENCE</scope>
    <source>
        <strain evidence="3">CGMCC 1.14984</strain>
    </source>
</reference>
<gene>
    <name evidence="4" type="ORF">FF098_008665</name>
    <name evidence="3" type="ORF">GCM10011355_17460</name>
</gene>
<reference evidence="4 6" key="2">
    <citation type="submission" date="2020-02" db="EMBL/GenBank/DDBJ databases">
        <title>Genome sequence of Parvularcula flava strain NH6-79.</title>
        <authorList>
            <person name="Abdul Karim M.H."/>
            <person name="Lam M.Q."/>
            <person name="Chen S.J."/>
            <person name="Yahya A."/>
            <person name="Shahir S."/>
            <person name="Shamsir M.S."/>
            <person name="Chong C.S."/>
        </authorList>
    </citation>
    <scope>NUCLEOTIDE SEQUENCE [LARGE SCALE GENOMIC DNA]</scope>
    <source>
        <strain evidence="4 6">NH6-79</strain>
    </source>
</reference>
<dbReference type="PRINTS" id="PR00099">
    <property type="entry name" value="CPSGATASE"/>
</dbReference>
<dbReference type="InterPro" id="IPR029062">
    <property type="entry name" value="Class_I_gatase-like"/>
</dbReference>
<dbReference type="FunFam" id="3.40.50.880:FF:000003">
    <property type="entry name" value="Anthranilate synthase component II"/>
    <property type="match status" value="1"/>
</dbReference>
<dbReference type="RefSeq" id="WP_166426436.1">
    <property type="nucleotide sequence ID" value="NZ_BMGZ01000002.1"/>
</dbReference>
<feature type="domain" description="Glutamine amidotransferase" evidence="2">
    <location>
        <begin position="3"/>
        <end position="183"/>
    </location>
</feature>
<sequence length="199" mass="21038">MILVIDNYDSFVHNLARYVRETGEETVVWRNDERSVADCLVLSPSGIILSPGPGRPDDAGICKALIAAAPAIPILGVCLGHQALAEVYGGATVPSREPMHGRTNVIEHDGTGVFAGLPSPLTVGRYHSLSVDIIDATDLIIQARAGDGDIMAMRHRDRPHHGVQFHPESLLTPEGRAMIEAFVAMAAASSGQTAIDGGS</sequence>
<dbReference type="Proteomes" id="UP000818603">
    <property type="component" value="Unassembled WGS sequence"/>
</dbReference>
<name>A0A8J3A7Y3_9PROT</name>
<dbReference type="PANTHER" id="PTHR43418:SF4">
    <property type="entry name" value="MULTIFUNCTIONAL TRYPTOPHAN BIOSYNTHESIS PROTEIN"/>
    <property type="match status" value="1"/>
</dbReference>
<dbReference type="GO" id="GO:0000162">
    <property type="term" value="P:L-tryptophan biosynthetic process"/>
    <property type="evidence" value="ECO:0007669"/>
    <property type="project" value="TreeGrafter"/>
</dbReference>
<dbReference type="SUPFAM" id="SSF52317">
    <property type="entry name" value="Class I glutamine amidotransferase-like"/>
    <property type="match status" value="1"/>
</dbReference>
<organism evidence="3 5">
    <name type="scientific">Aquisalinus luteolus</name>
    <dbReference type="NCBI Taxonomy" id="1566827"/>
    <lineage>
        <taxon>Bacteria</taxon>
        <taxon>Pseudomonadati</taxon>
        <taxon>Pseudomonadota</taxon>
        <taxon>Alphaproteobacteria</taxon>
        <taxon>Parvularculales</taxon>
        <taxon>Parvularculaceae</taxon>
        <taxon>Aquisalinus</taxon>
    </lineage>
</organism>
<evidence type="ECO:0000256" key="1">
    <source>
        <dbReference type="ARBA" id="ARBA00022962"/>
    </source>
</evidence>
<dbReference type="CDD" id="cd01743">
    <property type="entry name" value="GATase1_Anthranilate_Synthase"/>
    <property type="match status" value="1"/>
</dbReference>
<dbReference type="Proteomes" id="UP000621856">
    <property type="component" value="Unassembled WGS sequence"/>
</dbReference>
<evidence type="ECO:0000313" key="4">
    <source>
        <dbReference type="EMBL" id="NHK27973.1"/>
    </source>
</evidence>
<dbReference type="InterPro" id="IPR006221">
    <property type="entry name" value="TrpG/PapA_dom"/>
</dbReference>
<keyword evidence="6" id="KW-1185">Reference proteome</keyword>
<dbReference type="GO" id="GO:0005829">
    <property type="term" value="C:cytosol"/>
    <property type="evidence" value="ECO:0007669"/>
    <property type="project" value="TreeGrafter"/>
</dbReference>
<evidence type="ECO:0000313" key="6">
    <source>
        <dbReference type="Proteomes" id="UP000818603"/>
    </source>
</evidence>
<comment type="caution">
    <text evidence="3">The sequence shown here is derived from an EMBL/GenBank/DDBJ whole genome shotgun (WGS) entry which is preliminary data.</text>
</comment>
<proteinExistence type="predicted"/>
<dbReference type="EMBL" id="VCJR02000002">
    <property type="protein sequence ID" value="NHK27973.1"/>
    <property type="molecule type" value="Genomic_DNA"/>
</dbReference>
<evidence type="ECO:0000313" key="5">
    <source>
        <dbReference type="Proteomes" id="UP000621856"/>
    </source>
</evidence>
<evidence type="ECO:0000313" key="3">
    <source>
        <dbReference type="EMBL" id="GGH97089.1"/>
    </source>
</evidence>
<reference evidence="3" key="1">
    <citation type="journal article" date="2014" name="Int. J. Syst. Evol. Microbiol.">
        <title>Complete genome sequence of Corynebacterium casei LMG S-19264T (=DSM 44701T), isolated from a smear-ripened cheese.</title>
        <authorList>
            <consortium name="US DOE Joint Genome Institute (JGI-PGF)"/>
            <person name="Walter F."/>
            <person name="Albersmeier A."/>
            <person name="Kalinowski J."/>
            <person name="Ruckert C."/>
        </authorList>
    </citation>
    <scope>NUCLEOTIDE SEQUENCE</scope>
    <source>
        <strain evidence="3">CGMCC 1.14984</strain>
    </source>
</reference>
<dbReference type="EMBL" id="BMGZ01000002">
    <property type="protein sequence ID" value="GGH97089.1"/>
    <property type="molecule type" value="Genomic_DNA"/>
</dbReference>
<dbReference type="GO" id="GO:0004049">
    <property type="term" value="F:anthranilate synthase activity"/>
    <property type="evidence" value="ECO:0007669"/>
    <property type="project" value="TreeGrafter"/>
</dbReference>
<dbReference type="Gene3D" id="3.40.50.880">
    <property type="match status" value="1"/>
</dbReference>
<dbReference type="InterPro" id="IPR017926">
    <property type="entry name" value="GATASE"/>
</dbReference>
<dbReference type="PRINTS" id="PR00097">
    <property type="entry name" value="ANTSNTHASEII"/>
</dbReference>
<dbReference type="PROSITE" id="PS51273">
    <property type="entry name" value="GATASE_TYPE_1"/>
    <property type="match status" value="1"/>
</dbReference>
<dbReference type="PANTHER" id="PTHR43418">
    <property type="entry name" value="MULTIFUNCTIONAL TRYPTOPHAN BIOSYNTHESIS PROTEIN-RELATED"/>
    <property type="match status" value="1"/>
</dbReference>
<keyword evidence="1" id="KW-0315">Glutamine amidotransferase</keyword>
<dbReference type="NCBIfam" id="TIGR00566">
    <property type="entry name" value="trpG_papA"/>
    <property type="match status" value="1"/>
</dbReference>
<evidence type="ECO:0000259" key="2">
    <source>
        <dbReference type="Pfam" id="PF00117"/>
    </source>
</evidence>
<dbReference type="InterPro" id="IPR050472">
    <property type="entry name" value="Anth_synth/Amidotransfase"/>
</dbReference>
<protein>
    <submittedName>
        <fullName evidence="3">Aminodeoxychorismate/anthranilate synthase component II</fullName>
    </submittedName>
</protein>
<dbReference type="PRINTS" id="PR00096">
    <property type="entry name" value="GATASE"/>
</dbReference>
<dbReference type="AlphaFoldDB" id="A0A8J3A7Y3"/>
<dbReference type="Pfam" id="PF00117">
    <property type="entry name" value="GATase"/>
    <property type="match status" value="1"/>
</dbReference>
<accession>A0A8J3A7Y3</accession>